<feature type="region of interest" description="Disordered" evidence="1">
    <location>
        <begin position="34"/>
        <end position="59"/>
    </location>
</feature>
<proteinExistence type="predicted"/>
<organism evidence="2 3">
    <name type="scientific">Micromonospora coxensis</name>
    <dbReference type="NCBI Taxonomy" id="356852"/>
    <lineage>
        <taxon>Bacteria</taxon>
        <taxon>Bacillati</taxon>
        <taxon>Actinomycetota</taxon>
        <taxon>Actinomycetes</taxon>
        <taxon>Micromonosporales</taxon>
        <taxon>Micromonosporaceae</taxon>
        <taxon>Micromonospora</taxon>
    </lineage>
</organism>
<dbReference type="Proteomes" id="UP000198215">
    <property type="component" value="Chromosome I"/>
</dbReference>
<dbReference type="EMBL" id="LT607753">
    <property type="protein sequence ID" value="SCG40748.1"/>
    <property type="molecule type" value="Genomic_DNA"/>
</dbReference>
<dbReference type="AlphaFoldDB" id="A0A1C5H408"/>
<protein>
    <recommendedName>
        <fullName evidence="4">FXSXX-COOH protein</fullName>
    </recommendedName>
</protein>
<sequence>MERTAVRPDQAPTPPPLADLLRTPLGQIPVPRASDVAHAHDRRVNRPTGVDVQGFGSAI</sequence>
<keyword evidence="3" id="KW-1185">Reference proteome</keyword>
<evidence type="ECO:0000313" key="2">
    <source>
        <dbReference type="EMBL" id="SCG40748.1"/>
    </source>
</evidence>
<evidence type="ECO:0008006" key="4">
    <source>
        <dbReference type="Google" id="ProtNLM"/>
    </source>
</evidence>
<gene>
    <name evidence="2" type="ORF">GA0070614_0786</name>
</gene>
<evidence type="ECO:0000313" key="3">
    <source>
        <dbReference type="Proteomes" id="UP000198215"/>
    </source>
</evidence>
<evidence type="ECO:0000256" key="1">
    <source>
        <dbReference type="SAM" id="MobiDB-lite"/>
    </source>
</evidence>
<feature type="compositionally biased region" description="Basic and acidic residues" evidence="1">
    <location>
        <begin position="35"/>
        <end position="44"/>
    </location>
</feature>
<accession>A0A1C5H408</accession>
<name>A0A1C5H408_9ACTN</name>
<reference evidence="3" key="1">
    <citation type="submission" date="2016-06" db="EMBL/GenBank/DDBJ databases">
        <authorList>
            <person name="Varghese N."/>
            <person name="Submissions Spin"/>
        </authorList>
    </citation>
    <scope>NUCLEOTIDE SEQUENCE [LARGE SCALE GENOMIC DNA]</scope>
    <source>
        <strain evidence="3">DSM 45161</strain>
    </source>
</reference>